<dbReference type="RefSeq" id="WP_024926061.1">
    <property type="nucleotide sequence ID" value="NZ_MDEO01000036.1"/>
</dbReference>
<dbReference type="EMBL" id="MDEO01000036">
    <property type="protein sequence ID" value="OCX13665.1"/>
    <property type="molecule type" value="Genomic_DNA"/>
</dbReference>
<keyword evidence="2" id="KW-0472">Membrane</keyword>
<gene>
    <name evidence="4" type="ORF">QV13_22300</name>
</gene>
<feature type="region of interest" description="Disordered" evidence="1">
    <location>
        <begin position="150"/>
        <end position="228"/>
    </location>
</feature>
<evidence type="ECO:0000313" key="5">
    <source>
        <dbReference type="Proteomes" id="UP000094412"/>
    </source>
</evidence>
<dbReference type="Gene3D" id="2.30.30.40">
    <property type="entry name" value="SH3 Domains"/>
    <property type="match status" value="1"/>
</dbReference>
<feature type="compositionally biased region" description="Polar residues" evidence="1">
    <location>
        <begin position="84"/>
        <end position="94"/>
    </location>
</feature>
<reference evidence="4 5" key="1">
    <citation type="submission" date="2016-08" db="EMBL/GenBank/DDBJ databases">
        <title>Whole genome sequence of Mesorhizobium sp. strain UASWS1009 isolated from industrial sewage.</title>
        <authorList>
            <person name="Crovadore J."/>
            <person name="Calmin G."/>
            <person name="Chablais R."/>
            <person name="Cochard B."/>
            <person name="Lefort F."/>
        </authorList>
    </citation>
    <scope>NUCLEOTIDE SEQUENCE [LARGE SCALE GENOMIC DNA]</scope>
    <source>
        <strain evidence="4 5">UASWS1009</strain>
    </source>
</reference>
<name>A0A1C2DG71_9HYPH</name>
<feature type="region of interest" description="Disordered" evidence="1">
    <location>
        <begin position="73"/>
        <end position="137"/>
    </location>
</feature>
<dbReference type="Pfam" id="PF08239">
    <property type="entry name" value="SH3_3"/>
    <property type="match status" value="1"/>
</dbReference>
<feature type="compositionally biased region" description="Polar residues" evidence="1">
    <location>
        <begin position="106"/>
        <end position="129"/>
    </location>
</feature>
<feature type="compositionally biased region" description="Acidic residues" evidence="1">
    <location>
        <begin position="154"/>
        <end position="166"/>
    </location>
</feature>
<evidence type="ECO:0000256" key="2">
    <source>
        <dbReference type="SAM" id="Phobius"/>
    </source>
</evidence>
<dbReference type="AlphaFoldDB" id="A0A1C2DG71"/>
<keyword evidence="2" id="KW-1133">Transmembrane helix</keyword>
<keyword evidence="2" id="KW-0812">Transmembrane</keyword>
<comment type="caution">
    <text evidence="4">The sequence shown here is derived from an EMBL/GenBank/DDBJ whole genome shotgun (WGS) entry which is preliminary data.</text>
</comment>
<feature type="compositionally biased region" description="Low complexity" evidence="1">
    <location>
        <begin position="218"/>
        <end position="228"/>
    </location>
</feature>
<dbReference type="InterPro" id="IPR003646">
    <property type="entry name" value="SH3-like_bac-type"/>
</dbReference>
<proteinExistence type="predicted"/>
<organism evidence="4 5">
    <name type="scientific">Mesorhizobium hungaricum</name>
    <dbReference type="NCBI Taxonomy" id="1566387"/>
    <lineage>
        <taxon>Bacteria</taxon>
        <taxon>Pseudomonadati</taxon>
        <taxon>Pseudomonadota</taxon>
        <taxon>Alphaproteobacteria</taxon>
        <taxon>Hyphomicrobiales</taxon>
        <taxon>Phyllobacteriaceae</taxon>
        <taxon>Mesorhizobium</taxon>
    </lineage>
</organism>
<feature type="domain" description="SH3b" evidence="3">
    <location>
        <begin position="238"/>
        <end position="287"/>
    </location>
</feature>
<evidence type="ECO:0000256" key="1">
    <source>
        <dbReference type="SAM" id="MobiDB-lite"/>
    </source>
</evidence>
<feature type="compositionally biased region" description="Polar residues" evidence="1">
    <location>
        <begin position="171"/>
        <end position="181"/>
    </location>
</feature>
<evidence type="ECO:0000313" key="4">
    <source>
        <dbReference type="EMBL" id="OCX13665.1"/>
    </source>
</evidence>
<accession>A0A1C2DG71</accession>
<feature type="transmembrane region" description="Helical" evidence="2">
    <location>
        <begin position="37"/>
        <end position="59"/>
    </location>
</feature>
<protein>
    <recommendedName>
        <fullName evidence="3">SH3b domain-containing protein</fullName>
    </recommendedName>
</protein>
<dbReference type="Proteomes" id="UP000094412">
    <property type="component" value="Unassembled WGS sequence"/>
</dbReference>
<evidence type="ECO:0000259" key="3">
    <source>
        <dbReference type="Pfam" id="PF08239"/>
    </source>
</evidence>
<dbReference type="OrthoDB" id="8421932at2"/>
<keyword evidence="5" id="KW-1185">Reference proteome</keyword>
<sequence length="290" mass="29679">MKGPLGFGGPKQHRISMQFGYNTKPSFWQQLQTNSHLVIAAVGTAALLGVAGIALWLALPTGERQAFAEAKHPPATEAPAPQAKTVQVAGQTPAATPAVADAKPQPAQTLVAVNQPASTEPSAVNSNGTSAPQSAAAIQEAAKAVVVAKPGDANPDDASADDEAATDDTTQSAYAETNKAPSPTEAVIAKPPVPHAKPDKALTAGIPPADETQDTQEAAPADAKQAKATGNGTTLRAVTMRSGPKKGADAIATVPGKAAVEVISCTKAKWCEIVYQNKRGWVYQGFLNRG</sequence>